<proteinExistence type="inferred from homology"/>
<sequence length="484" mass="55760">MKIITVLLVIFFVSYAISTDDQFPKDFMFGVSTAAYQVEGAWKDDGKGESIWDRLVHEHPEVIKCGSNADIACNSYYKYKEDIELTKKLNAKVFRFSIAWTRIAPNGDVSTLNPKGIDHYNCVINEIIANGLTPMATIYHWDLPQYLQELGGWTNPIMSDYLREYARVVFTYYGDRVKYWITINEPLQTCKGYGSKLYAPYLNLNNTGYYWAAYTQILGHAKVYRLYEEEFKSKQQGQVSISVDGVWYMPKDASSFDDMCTAERANQFERGIFSHPIYIGDFPPVVREWVDKKSKKEGRPWSTLPKFTKDEIILIKGTADFYAMNHYSSRLVTRGIDPNPQKFNVDAEYITSVDPSWPTSPFAPWIYVVPSGLRQLLVWLKNQYGNPPLVITENGYGDNGVLNDLDRINYLKGYLDATLQAIKVDKCNVIGYTVWSLLDNFEWMNAYTIHFGLVSVNFSDPERPRITKESYKFFQNVVTTRKLA</sequence>
<dbReference type="PRINTS" id="PR00131">
    <property type="entry name" value="GLHYDRLASE1"/>
</dbReference>
<evidence type="ECO:0000256" key="7">
    <source>
        <dbReference type="SAM" id="SignalP"/>
    </source>
</evidence>
<keyword evidence="5" id="KW-0326">Glycosidase</keyword>
<dbReference type="Gene3D" id="3.20.20.80">
    <property type="entry name" value="Glycosidases"/>
    <property type="match status" value="1"/>
</dbReference>
<reference evidence="8 9" key="1">
    <citation type="submission" date="2019-08" db="EMBL/GenBank/DDBJ databases">
        <authorList>
            <person name="Alioto T."/>
            <person name="Alioto T."/>
            <person name="Gomez Garrido J."/>
        </authorList>
    </citation>
    <scope>NUCLEOTIDE SEQUENCE [LARGE SCALE GENOMIC DNA]</scope>
</reference>
<keyword evidence="4" id="KW-0325">Glycoprotein</keyword>
<dbReference type="OrthoDB" id="65569at2759"/>
<dbReference type="FunFam" id="3.20.20.80:FF:000013">
    <property type="entry name" value="lactase-phlorizin hydrolase"/>
    <property type="match status" value="1"/>
</dbReference>
<comment type="similarity">
    <text evidence="1 6">Belongs to the glycosyl hydrolase 1 family.</text>
</comment>
<feature type="signal peptide" evidence="7">
    <location>
        <begin position="1"/>
        <end position="18"/>
    </location>
</feature>
<dbReference type="GO" id="GO:0008422">
    <property type="term" value="F:beta-glucosidase activity"/>
    <property type="evidence" value="ECO:0007669"/>
    <property type="project" value="TreeGrafter"/>
</dbReference>
<accession>A0A5E4MB77</accession>
<keyword evidence="3 8" id="KW-0378">Hydrolase</keyword>
<dbReference type="InterPro" id="IPR017853">
    <property type="entry name" value="GH"/>
</dbReference>
<keyword evidence="7" id="KW-0732">Signal</keyword>
<evidence type="ECO:0000313" key="9">
    <source>
        <dbReference type="Proteomes" id="UP000325440"/>
    </source>
</evidence>
<dbReference type="PANTHER" id="PTHR10353">
    <property type="entry name" value="GLYCOSYL HYDROLASE"/>
    <property type="match status" value="1"/>
</dbReference>
<name>A0A5E4MB77_9HEMI</name>
<feature type="chain" id="PRO_5023076213" evidence="7">
    <location>
        <begin position="19"/>
        <end position="484"/>
    </location>
</feature>
<dbReference type="InterPro" id="IPR001360">
    <property type="entry name" value="Glyco_hydro_1"/>
</dbReference>
<organism evidence="8 9">
    <name type="scientific">Cinara cedri</name>
    <dbReference type="NCBI Taxonomy" id="506608"/>
    <lineage>
        <taxon>Eukaryota</taxon>
        <taxon>Metazoa</taxon>
        <taxon>Ecdysozoa</taxon>
        <taxon>Arthropoda</taxon>
        <taxon>Hexapoda</taxon>
        <taxon>Insecta</taxon>
        <taxon>Pterygota</taxon>
        <taxon>Neoptera</taxon>
        <taxon>Paraneoptera</taxon>
        <taxon>Hemiptera</taxon>
        <taxon>Sternorrhyncha</taxon>
        <taxon>Aphidomorpha</taxon>
        <taxon>Aphidoidea</taxon>
        <taxon>Aphididae</taxon>
        <taxon>Lachninae</taxon>
        <taxon>Cinara</taxon>
    </lineage>
</organism>
<keyword evidence="9" id="KW-1185">Reference proteome</keyword>
<evidence type="ECO:0000313" key="8">
    <source>
        <dbReference type="EMBL" id="VVC29506.1"/>
    </source>
</evidence>
<dbReference type="EMBL" id="CABPRJ010000494">
    <property type="protein sequence ID" value="VVC29506.1"/>
    <property type="molecule type" value="Genomic_DNA"/>
</dbReference>
<evidence type="ECO:0000256" key="6">
    <source>
        <dbReference type="RuleBase" id="RU003690"/>
    </source>
</evidence>
<evidence type="ECO:0000256" key="3">
    <source>
        <dbReference type="ARBA" id="ARBA00022801"/>
    </source>
</evidence>
<gene>
    <name evidence="8" type="ORF">CINCED_3A003706</name>
</gene>
<evidence type="ECO:0000256" key="1">
    <source>
        <dbReference type="ARBA" id="ARBA00010838"/>
    </source>
</evidence>
<dbReference type="PROSITE" id="PS00653">
    <property type="entry name" value="GLYCOSYL_HYDROL_F1_2"/>
    <property type="match status" value="1"/>
</dbReference>
<evidence type="ECO:0000256" key="5">
    <source>
        <dbReference type="ARBA" id="ARBA00023295"/>
    </source>
</evidence>
<comment type="subunit">
    <text evidence="2">Homodimer.</text>
</comment>
<dbReference type="InterPro" id="IPR033132">
    <property type="entry name" value="GH_1_N_CS"/>
</dbReference>
<evidence type="ECO:0000256" key="4">
    <source>
        <dbReference type="ARBA" id="ARBA00023180"/>
    </source>
</evidence>
<dbReference type="GO" id="GO:0005975">
    <property type="term" value="P:carbohydrate metabolic process"/>
    <property type="evidence" value="ECO:0007669"/>
    <property type="project" value="InterPro"/>
</dbReference>
<dbReference type="Pfam" id="PF00232">
    <property type="entry name" value="Glyco_hydro_1"/>
    <property type="match status" value="1"/>
</dbReference>
<dbReference type="PANTHER" id="PTHR10353:SF36">
    <property type="entry name" value="LP05116P"/>
    <property type="match status" value="1"/>
</dbReference>
<dbReference type="AlphaFoldDB" id="A0A5E4MB77"/>
<protein>
    <submittedName>
        <fullName evidence="8">Glycosyl hydrolases family 1, N-terminal conserved site,Glycoside hydrolase family 1,Glycoside</fullName>
    </submittedName>
</protein>
<dbReference type="SUPFAM" id="SSF51445">
    <property type="entry name" value="(Trans)glycosidases"/>
    <property type="match status" value="1"/>
</dbReference>
<dbReference type="Proteomes" id="UP000325440">
    <property type="component" value="Unassembled WGS sequence"/>
</dbReference>
<evidence type="ECO:0000256" key="2">
    <source>
        <dbReference type="ARBA" id="ARBA00011738"/>
    </source>
</evidence>